<reference evidence="2" key="1">
    <citation type="submission" date="2021-02" db="EMBL/GenBank/DDBJ databases">
        <authorList>
            <person name="Nowell W R."/>
        </authorList>
    </citation>
    <scope>NUCLEOTIDE SEQUENCE</scope>
</reference>
<dbReference type="AlphaFoldDB" id="A0A8S2PRG8"/>
<dbReference type="PANTHER" id="PTHR12697">
    <property type="entry name" value="PBS LYASE HEAT-LIKE PROTEIN"/>
    <property type="match status" value="1"/>
</dbReference>
<evidence type="ECO:0000313" key="2">
    <source>
        <dbReference type="EMBL" id="CAF4068167.1"/>
    </source>
</evidence>
<dbReference type="SUPFAM" id="SSF48371">
    <property type="entry name" value="ARM repeat"/>
    <property type="match status" value="1"/>
</dbReference>
<evidence type="ECO:0008006" key="4">
    <source>
        <dbReference type="Google" id="ProtNLM"/>
    </source>
</evidence>
<dbReference type="InterPro" id="IPR011989">
    <property type="entry name" value="ARM-like"/>
</dbReference>
<dbReference type="GO" id="GO:0016491">
    <property type="term" value="F:oxidoreductase activity"/>
    <property type="evidence" value="ECO:0007669"/>
    <property type="project" value="TreeGrafter"/>
</dbReference>
<dbReference type="Proteomes" id="UP000682733">
    <property type="component" value="Unassembled WGS sequence"/>
</dbReference>
<gene>
    <name evidence="1" type="ORF">OVA965_LOCUS26755</name>
    <name evidence="2" type="ORF">TMI583_LOCUS27496</name>
</gene>
<dbReference type="SMART" id="SM00567">
    <property type="entry name" value="EZ_HEAT"/>
    <property type="match status" value="4"/>
</dbReference>
<comment type="caution">
    <text evidence="2">The sequence shown here is derived from an EMBL/GenBank/DDBJ whole genome shotgun (WGS) entry which is preliminary data.</text>
</comment>
<evidence type="ECO:0000313" key="3">
    <source>
        <dbReference type="Proteomes" id="UP000682733"/>
    </source>
</evidence>
<dbReference type="InterPro" id="IPR004155">
    <property type="entry name" value="PBS_lyase_HEAT"/>
</dbReference>
<dbReference type="PANTHER" id="PTHR12697:SF5">
    <property type="entry name" value="DEOXYHYPUSINE HYDROXYLASE"/>
    <property type="match status" value="1"/>
</dbReference>
<name>A0A8S2PRG8_9BILA</name>
<dbReference type="EMBL" id="CAJOBA010038862">
    <property type="protein sequence ID" value="CAF4068167.1"/>
    <property type="molecule type" value="Genomic_DNA"/>
</dbReference>
<dbReference type="Pfam" id="PF13646">
    <property type="entry name" value="HEAT_2"/>
    <property type="match status" value="1"/>
</dbReference>
<evidence type="ECO:0000313" key="1">
    <source>
        <dbReference type="EMBL" id="CAF1261601.1"/>
    </source>
</evidence>
<dbReference type="InterPro" id="IPR016024">
    <property type="entry name" value="ARM-type_fold"/>
</dbReference>
<proteinExistence type="predicted"/>
<dbReference type="Proteomes" id="UP000677228">
    <property type="component" value="Unassembled WGS sequence"/>
</dbReference>
<protein>
    <recommendedName>
        <fullName evidence="4">HEAT repeat domain-containing protein</fullName>
    </recommendedName>
</protein>
<accession>A0A8S2PRG8</accession>
<sequence length="387" mass="42634">MEKSSLILDKTLIEKELRKVSPKRPSELRKKLLNIGVVKSLTADDDSTNVEAAKDYYFIHLSFQERFAARYLVNARQNPKRKCYTKAINFIQFQKYNQRFLLVFTFTSGLLSGNDSLSCLETFAKAMTSEPLDLIGPRHMQLVIRCLEEAGTDRRIPQRNLWIQHISKWVECAANDTRDHKPFSSLIVSLRQSPLVLCENIIIDTVIRLLRTEDDRVRVRTSIIITDLDINPVLHDFIKALLTALRDKEYSVRQNVAEALGRMHGGAITPDVINGLLVALRDENNDVRCCAVGALAKLGGRAVTPGVVKGLLAALGDKDHLVSQNAAQALAKLGGGAVAPDVINGLLVTLNGNSHFVKENAAQALVELGCVAVAPAVINRLLAAVGD</sequence>
<dbReference type="Gene3D" id="1.25.10.10">
    <property type="entry name" value="Leucine-rich Repeat Variant"/>
    <property type="match status" value="1"/>
</dbReference>
<dbReference type="EMBL" id="CAJNOK010017306">
    <property type="protein sequence ID" value="CAF1261601.1"/>
    <property type="molecule type" value="Genomic_DNA"/>
</dbReference>
<organism evidence="2 3">
    <name type="scientific">Didymodactylos carnosus</name>
    <dbReference type="NCBI Taxonomy" id="1234261"/>
    <lineage>
        <taxon>Eukaryota</taxon>
        <taxon>Metazoa</taxon>
        <taxon>Spiralia</taxon>
        <taxon>Gnathifera</taxon>
        <taxon>Rotifera</taxon>
        <taxon>Eurotatoria</taxon>
        <taxon>Bdelloidea</taxon>
        <taxon>Philodinida</taxon>
        <taxon>Philodinidae</taxon>
        <taxon>Didymodactylos</taxon>
    </lineage>
</organism>